<sequence length="74" mass="8650">MLNIKDEPTLAKEMKMRIKEDLESRYSDTEISSLLDKCAFVDPQFKHRFSIDDELVAEILSEMNKLTIVSDDIR</sequence>
<dbReference type="AlphaFoldDB" id="A0A1X7U5L6"/>
<organism evidence="1">
    <name type="scientific">Amphimedon queenslandica</name>
    <name type="common">Sponge</name>
    <dbReference type="NCBI Taxonomy" id="400682"/>
    <lineage>
        <taxon>Eukaryota</taxon>
        <taxon>Metazoa</taxon>
        <taxon>Porifera</taxon>
        <taxon>Demospongiae</taxon>
        <taxon>Heteroscleromorpha</taxon>
        <taxon>Haplosclerida</taxon>
        <taxon>Niphatidae</taxon>
        <taxon>Amphimedon</taxon>
    </lineage>
</organism>
<proteinExistence type="predicted"/>
<name>A0A1X7U5L6_AMPQE</name>
<reference evidence="1" key="1">
    <citation type="submission" date="2017-05" db="UniProtKB">
        <authorList>
            <consortium name="EnsemblMetazoa"/>
        </authorList>
    </citation>
    <scope>IDENTIFICATION</scope>
</reference>
<dbReference type="InParanoid" id="A0A1X7U5L6"/>
<evidence type="ECO:0000313" key="1">
    <source>
        <dbReference type="EnsemblMetazoa" id="Aqu2.1.23045_001"/>
    </source>
</evidence>
<protein>
    <submittedName>
        <fullName evidence="1">Uncharacterized protein</fullName>
    </submittedName>
</protein>
<accession>A0A1X7U5L6</accession>
<dbReference type="EnsemblMetazoa" id="Aqu2.1.23045_001">
    <property type="protein sequence ID" value="Aqu2.1.23045_001"/>
    <property type="gene ID" value="Aqu2.1.23045"/>
</dbReference>